<accession>A0AA35RZF7</accession>
<evidence type="ECO:0000313" key="2">
    <source>
        <dbReference type="Proteomes" id="UP001174909"/>
    </source>
</evidence>
<dbReference type="AlphaFoldDB" id="A0AA35RZF7"/>
<evidence type="ECO:0000313" key="1">
    <source>
        <dbReference type="EMBL" id="CAI8019788.1"/>
    </source>
</evidence>
<proteinExistence type="predicted"/>
<name>A0AA35RZF7_GEOBA</name>
<comment type="caution">
    <text evidence="1">The sequence shown here is derived from an EMBL/GenBank/DDBJ whole genome shotgun (WGS) entry which is preliminary data.</text>
</comment>
<gene>
    <name evidence="1" type="ORF">GBAR_LOCUS11859</name>
</gene>
<sequence>MLAETPRGKQQLQSVVSQLEEMAGGGERGETETKTINTARTVITWTP</sequence>
<organism evidence="1 2">
    <name type="scientific">Geodia barretti</name>
    <name type="common">Barrett's horny sponge</name>
    <dbReference type="NCBI Taxonomy" id="519541"/>
    <lineage>
        <taxon>Eukaryota</taxon>
        <taxon>Metazoa</taxon>
        <taxon>Porifera</taxon>
        <taxon>Demospongiae</taxon>
        <taxon>Heteroscleromorpha</taxon>
        <taxon>Tetractinellida</taxon>
        <taxon>Astrophorina</taxon>
        <taxon>Geodiidae</taxon>
        <taxon>Geodia</taxon>
    </lineage>
</organism>
<reference evidence="1" key="1">
    <citation type="submission" date="2023-03" db="EMBL/GenBank/DDBJ databases">
        <authorList>
            <person name="Steffen K."/>
            <person name="Cardenas P."/>
        </authorList>
    </citation>
    <scope>NUCLEOTIDE SEQUENCE</scope>
</reference>
<protein>
    <submittedName>
        <fullName evidence="1">Uncharacterized protein</fullName>
    </submittedName>
</protein>
<keyword evidence="2" id="KW-1185">Reference proteome</keyword>
<dbReference type="Proteomes" id="UP001174909">
    <property type="component" value="Unassembled WGS sequence"/>
</dbReference>
<dbReference type="EMBL" id="CASHTH010001776">
    <property type="protein sequence ID" value="CAI8019788.1"/>
    <property type="molecule type" value="Genomic_DNA"/>
</dbReference>